<organism evidence="2 3">
    <name type="scientific">Microbacterium aurantiacum</name>
    <dbReference type="NCBI Taxonomy" id="162393"/>
    <lineage>
        <taxon>Bacteria</taxon>
        <taxon>Bacillati</taxon>
        <taxon>Actinomycetota</taxon>
        <taxon>Actinomycetes</taxon>
        <taxon>Micrococcales</taxon>
        <taxon>Microbacteriaceae</taxon>
        <taxon>Microbacterium</taxon>
    </lineage>
</organism>
<dbReference type="Gene3D" id="6.10.140.2180">
    <property type="match status" value="1"/>
</dbReference>
<sequence length="188" mass="20532">MATSSVLLHPIRLRIVQTLLGVDELTTIRVHEQMPDVPIATLYRHMAQLVSHGLLEVVSERQIRGASEKTYRVNPGLVNPSQDELAALSREDLLTMFTVFSSGLIRDFAAYVQAGEPDLAADRVSFAQADFWATTAEVDEFFRALMGALTPLLSNTAGEGRRRRKLTTILVPRAESDGPGNAEGQASG</sequence>
<reference evidence="2 3" key="1">
    <citation type="submission" date="2021-06" db="EMBL/GenBank/DDBJ databases">
        <title>Genome-based taxonomic framework of Microbacterium strains isolated from marine environment, the description of four new species and reclassification of four preexisting species.</title>
        <authorList>
            <person name="Lee S.D."/>
            <person name="Kim S.-M."/>
            <person name="Byeon Y.-S."/>
            <person name="Yang H.L."/>
            <person name="Kim I.S."/>
        </authorList>
    </citation>
    <scope>NUCLEOTIDE SEQUENCE [LARGE SCALE GENOMIC DNA]</scope>
    <source>
        <strain evidence="2 3">KACC 20514</strain>
    </source>
</reference>
<gene>
    <name evidence="2" type="ORF">KZC50_01680</name>
</gene>
<accession>A0AAJ2LVA0</accession>
<evidence type="ECO:0000259" key="1">
    <source>
        <dbReference type="SMART" id="SM00418"/>
    </source>
</evidence>
<name>A0AAJ2LVA0_9MICO</name>
<evidence type="ECO:0000313" key="2">
    <source>
        <dbReference type="EMBL" id="MDS0244317.1"/>
    </source>
</evidence>
<evidence type="ECO:0000313" key="3">
    <source>
        <dbReference type="Proteomes" id="UP001183582"/>
    </source>
</evidence>
<dbReference type="SMART" id="SM00418">
    <property type="entry name" value="HTH_ARSR"/>
    <property type="match status" value="1"/>
</dbReference>
<dbReference type="Proteomes" id="UP001183582">
    <property type="component" value="Unassembled WGS sequence"/>
</dbReference>
<dbReference type="GeneID" id="301456896"/>
<dbReference type="RefSeq" id="WP_310890401.1">
    <property type="nucleotide sequence ID" value="NZ_BAAAGR010000001.1"/>
</dbReference>
<dbReference type="Pfam" id="PF12840">
    <property type="entry name" value="HTH_20"/>
    <property type="match status" value="1"/>
</dbReference>
<dbReference type="InterPro" id="IPR001845">
    <property type="entry name" value="HTH_ArsR_DNA-bd_dom"/>
</dbReference>
<dbReference type="EMBL" id="JAHWXH010000001">
    <property type="protein sequence ID" value="MDS0244317.1"/>
    <property type="molecule type" value="Genomic_DNA"/>
</dbReference>
<dbReference type="SUPFAM" id="SSF46785">
    <property type="entry name" value="Winged helix' DNA-binding domain"/>
    <property type="match status" value="1"/>
</dbReference>
<dbReference type="InterPro" id="IPR036390">
    <property type="entry name" value="WH_DNA-bd_sf"/>
</dbReference>
<dbReference type="Gene3D" id="1.10.10.10">
    <property type="entry name" value="Winged helix-like DNA-binding domain superfamily/Winged helix DNA-binding domain"/>
    <property type="match status" value="1"/>
</dbReference>
<proteinExistence type="predicted"/>
<feature type="domain" description="HTH arsR-type" evidence="1">
    <location>
        <begin position="2"/>
        <end position="86"/>
    </location>
</feature>
<protein>
    <submittedName>
        <fullName evidence="2">Helix-turn-helix domain-containing protein</fullName>
    </submittedName>
</protein>
<comment type="caution">
    <text evidence="2">The sequence shown here is derived from an EMBL/GenBank/DDBJ whole genome shotgun (WGS) entry which is preliminary data.</text>
</comment>
<dbReference type="GO" id="GO:0003700">
    <property type="term" value="F:DNA-binding transcription factor activity"/>
    <property type="evidence" value="ECO:0007669"/>
    <property type="project" value="InterPro"/>
</dbReference>
<dbReference type="AlphaFoldDB" id="A0AAJ2LVA0"/>
<dbReference type="InterPro" id="IPR036388">
    <property type="entry name" value="WH-like_DNA-bd_sf"/>
</dbReference>